<dbReference type="Gene3D" id="3.30.420.10">
    <property type="entry name" value="Ribonuclease H-like superfamily/Ribonuclease H"/>
    <property type="match status" value="1"/>
</dbReference>
<dbReference type="EMBL" id="CAGA01000103">
    <property type="protein sequence ID" value="CCE34690.1"/>
    <property type="molecule type" value="Genomic_DNA"/>
</dbReference>
<accession>M1WDA9</accession>
<dbReference type="HOGENOM" id="CLU_033666_12_2_1"/>
<reference evidence="2 3" key="1">
    <citation type="journal article" date="2013" name="PLoS Genet.">
        <title>Plant-symbiotic fungi as chemical engineers: Multi-genome analysis of the Clavicipitaceae reveals dynamics of alkaloid loci.</title>
        <authorList>
            <person name="Schardl C.L."/>
            <person name="Young C.A."/>
            <person name="Hesse U."/>
            <person name="Amyotte S.G."/>
            <person name="Andreeva K."/>
            <person name="Calie P.J."/>
            <person name="Fleetwood D.J."/>
            <person name="Haws D.C."/>
            <person name="Moore N."/>
            <person name="Oeser B."/>
            <person name="Panaccione D.G."/>
            <person name="Schweri K.K."/>
            <person name="Voisey C.R."/>
            <person name="Farman M.L."/>
            <person name="Jaromczyk J.W."/>
            <person name="Roe B.A."/>
            <person name="O'Sullivan D.M."/>
            <person name="Scott B."/>
            <person name="Tudzynski P."/>
            <person name="An Z."/>
            <person name="Arnaoudova E.G."/>
            <person name="Bullock C.T."/>
            <person name="Charlton N.D."/>
            <person name="Chen L."/>
            <person name="Cox M."/>
            <person name="Dinkins R.D."/>
            <person name="Florea S."/>
            <person name="Glenn A.E."/>
            <person name="Gordon A."/>
            <person name="Gueldener U."/>
            <person name="Harris D.R."/>
            <person name="Hollin W."/>
            <person name="Jaromczyk J."/>
            <person name="Johnson R.D."/>
            <person name="Khan A.K."/>
            <person name="Leistner E."/>
            <person name="Leuchtmann A."/>
            <person name="Li C."/>
            <person name="Liu J."/>
            <person name="Liu J."/>
            <person name="Liu M."/>
            <person name="Mace W."/>
            <person name="Machado C."/>
            <person name="Nagabhyru P."/>
            <person name="Pan J."/>
            <person name="Schmid J."/>
            <person name="Sugawara K."/>
            <person name="Steiner U."/>
            <person name="Takach J.E."/>
            <person name="Tanaka E."/>
            <person name="Webb J.S."/>
            <person name="Wilson E.V."/>
            <person name="Wiseman J.L."/>
            <person name="Yoshida R."/>
            <person name="Zeng Z."/>
        </authorList>
    </citation>
    <scope>NUCLEOTIDE SEQUENCE [LARGE SCALE GENOMIC DNA]</scope>
    <source>
        <strain evidence="2 3">20.1</strain>
    </source>
</reference>
<evidence type="ECO:0000313" key="3">
    <source>
        <dbReference type="Proteomes" id="UP000016801"/>
    </source>
</evidence>
<feature type="domain" description="Tc1-like transposase DDE" evidence="1">
    <location>
        <begin position="7"/>
        <end position="59"/>
    </location>
</feature>
<dbReference type="GO" id="GO:0003676">
    <property type="term" value="F:nucleic acid binding"/>
    <property type="evidence" value="ECO:0007669"/>
    <property type="project" value="InterPro"/>
</dbReference>
<name>M1WDA9_CLAP2</name>
<organism evidence="2 3">
    <name type="scientific">Claviceps purpurea (strain 20.1)</name>
    <name type="common">Ergot fungus</name>
    <name type="synonym">Sphacelia segetum</name>
    <dbReference type="NCBI Taxonomy" id="1111077"/>
    <lineage>
        <taxon>Eukaryota</taxon>
        <taxon>Fungi</taxon>
        <taxon>Dikarya</taxon>
        <taxon>Ascomycota</taxon>
        <taxon>Pezizomycotina</taxon>
        <taxon>Sordariomycetes</taxon>
        <taxon>Hypocreomycetidae</taxon>
        <taxon>Hypocreales</taxon>
        <taxon>Clavicipitaceae</taxon>
        <taxon>Claviceps</taxon>
    </lineage>
</organism>
<dbReference type="STRING" id="1111077.M1WDA9"/>
<evidence type="ECO:0000313" key="2">
    <source>
        <dbReference type="EMBL" id="CCE34690.1"/>
    </source>
</evidence>
<gene>
    <name evidence="2" type="ORF">CPUR_08626</name>
</gene>
<dbReference type="AlphaFoldDB" id="M1WDA9"/>
<protein>
    <recommendedName>
        <fullName evidence="1">Tc1-like transposase DDE domain-containing protein</fullName>
    </recommendedName>
</protein>
<dbReference type="InterPro" id="IPR036397">
    <property type="entry name" value="RNaseH_sf"/>
</dbReference>
<dbReference type="Proteomes" id="UP000016801">
    <property type="component" value="Unassembled WGS sequence"/>
</dbReference>
<keyword evidence="3" id="KW-1185">Reference proteome</keyword>
<dbReference type="Pfam" id="PF13358">
    <property type="entry name" value="DDE_3"/>
    <property type="match status" value="1"/>
</dbReference>
<dbReference type="VEuPathDB" id="FungiDB:CPUR_08626"/>
<dbReference type="InterPro" id="IPR038717">
    <property type="entry name" value="Tc1-like_DDE_dom"/>
</dbReference>
<sequence length="116" mass="13275">MLDGDTVFMHDNVPIHTAKIVKECPEELGVSPLEWPPYSPGLNPIENLWSCLKQQIFQRDPKMTHMKRSQDALDDLEKIATNVWAELEMTLVNGLIDSVPRRLQAVIDSHGRYTSY</sequence>
<proteinExistence type="predicted"/>
<comment type="caution">
    <text evidence="2">The sequence shown here is derived from an EMBL/GenBank/DDBJ whole genome shotgun (WGS) entry which is preliminary data.</text>
</comment>
<dbReference type="eggNOG" id="ENOG502SCE0">
    <property type="taxonomic scope" value="Eukaryota"/>
</dbReference>
<evidence type="ECO:0000259" key="1">
    <source>
        <dbReference type="Pfam" id="PF13358"/>
    </source>
</evidence>
<dbReference type="OrthoDB" id="5151590at2759"/>